<dbReference type="AlphaFoldDB" id="A0A5J5LGN3"/>
<feature type="region of interest" description="Disordered" evidence="1">
    <location>
        <begin position="44"/>
        <end position="74"/>
    </location>
</feature>
<dbReference type="EMBL" id="RQWK01000001">
    <property type="protein sequence ID" value="KAA9408949.1"/>
    <property type="molecule type" value="Genomic_DNA"/>
</dbReference>
<evidence type="ECO:0000313" key="3">
    <source>
        <dbReference type="Proteomes" id="UP000326244"/>
    </source>
</evidence>
<dbReference type="Proteomes" id="UP000326244">
    <property type="component" value="Unassembled WGS sequence"/>
</dbReference>
<reference evidence="2 3" key="1">
    <citation type="submission" date="2018-11" db="EMBL/GenBank/DDBJ databases">
        <title>Genomic analysis of Haloarcula hispanica CBA1121.</title>
        <authorList>
            <person name="Kim Y.B."/>
            <person name="Roh S.W."/>
        </authorList>
    </citation>
    <scope>NUCLEOTIDE SEQUENCE [LARGE SCALE GENOMIC DNA]</scope>
    <source>
        <strain evidence="2 3">CBA1121</strain>
    </source>
</reference>
<dbReference type="GeneID" id="25156260"/>
<sequence>MRDALSSIVVRLIRRDGQSGAADAAADDSGSFAGSLLDASVNYSHGQSDRQASSEMAELQEEANRLAEQDQHRK</sequence>
<evidence type="ECO:0000256" key="1">
    <source>
        <dbReference type="SAM" id="MobiDB-lite"/>
    </source>
</evidence>
<protein>
    <submittedName>
        <fullName evidence="2">Uncharacterized protein</fullName>
    </submittedName>
</protein>
<feature type="compositionally biased region" description="Basic and acidic residues" evidence="1">
    <location>
        <begin position="62"/>
        <end position="74"/>
    </location>
</feature>
<comment type="caution">
    <text evidence="2">The sequence shown here is derived from an EMBL/GenBank/DDBJ whole genome shotgun (WGS) entry which is preliminary data.</text>
</comment>
<gene>
    <name evidence="2" type="ORF">EGO51_03815</name>
</gene>
<organism evidence="2 3">
    <name type="scientific">Haloarcula hispanica</name>
    <dbReference type="NCBI Taxonomy" id="51589"/>
    <lineage>
        <taxon>Archaea</taxon>
        <taxon>Methanobacteriati</taxon>
        <taxon>Methanobacteriota</taxon>
        <taxon>Stenosarchaea group</taxon>
        <taxon>Halobacteria</taxon>
        <taxon>Halobacteriales</taxon>
        <taxon>Haloarculaceae</taxon>
        <taxon>Haloarcula</taxon>
    </lineage>
</organism>
<proteinExistence type="predicted"/>
<dbReference type="RefSeq" id="WP_050007783.1">
    <property type="nucleotide sequence ID" value="NZ_RQWK01000001.1"/>
</dbReference>
<feature type="compositionally biased region" description="Polar residues" evidence="1">
    <location>
        <begin position="44"/>
        <end position="54"/>
    </location>
</feature>
<accession>A0A5J5LGN3</accession>
<evidence type="ECO:0000313" key="2">
    <source>
        <dbReference type="EMBL" id="KAA9408949.1"/>
    </source>
</evidence>
<name>A0A5J5LGN3_HALHI</name>